<accession>A0A0A3IGD5</accession>
<dbReference type="InterPro" id="IPR058600">
    <property type="entry name" value="YhjD-like"/>
</dbReference>
<keyword evidence="2" id="KW-1185">Reference proteome</keyword>
<dbReference type="STRING" id="1220589.CD32_14025"/>
<name>A0A0A3IGD5_9BACI</name>
<comment type="caution">
    <text evidence="1">The sequence shown here is derived from an EMBL/GenBank/DDBJ whole genome shotgun (WGS) entry which is preliminary data.</text>
</comment>
<dbReference type="Proteomes" id="UP000030437">
    <property type="component" value="Unassembled WGS sequence"/>
</dbReference>
<dbReference type="RefSeq" id="WP_036155682.1">
    <property type="nucleotide sequence ID" value="NZ_AVCX01000004.1"/>
</dbReference>
<organism evidence="1 2">
    <name type="scientific">Lysinibacillus odysseyi 34hs-1 = NBRC 100172</name>
    <dbReference type="NCBI Taxonomy" id="1220589"/>
    <lineage>
        <taxon>Bacteria</taxon>
        <taxon>Bacillati</taxon>
        <taxon>Bacillota</taxon>
        <taxon>Bacilli</taxon>
        <taxon>Bacillales</taxon>
        <taxon>Bacillaceae</taxon>
        <taxon>Lysinibacillus</taxon>
    </lineage>
</organism>
<evidence type="ECO:0000313" key="2">
    <source>
        <dbReference type="Proteomes" id="UP000030437"/>
    </source>
</evidence>
<reference evidence="1 2" key="1">
    <citation type="submission" date="2014-02" db="EMBL/GenBank/DDBJ databases">
        <title>Draft genome sequence of Lysinibacillus odysseyi NBRC 100172.</title>
        <authorList>
            <person name="Zhang F."/>
            <person name="Wang G."/>
            <person name="Zhang L."/>
        </authorList>
    </citation>
    <scope>NUCLEOTIDE SEQUENCE [LARGE SCALE GENOMIC DNA]</scope>
    <source>
        <strain evidence="1 2">NBRC 100172</strain>
    </source>
</reference>
<dbReference type="OrthoDB" id="2988956at2"/>
<dbReference type="AlphaFoldDB" id="A0A0A3IGD5"/>
<dbReference type="EMBL" id="JPVP01000057">
    <property type="protein sequence ID" value="KGR83816.1"/>
    <property type="molecule type" value="Genomic_DNA"/>
</dbReference>
<dbReference type="Pfam" id="PF26325">
    <property type="entry name" value="YhjD"/>
    <property type="match status" value="1"/>
</dbReference>
<gene>
    <name evidence="1" type="ORF">CD32_14025</name>
</gene>
<dbReference type="eggNOG" id="ENOG5032TD6">
    <property type="taxonomic scope" value="Bacteria"/>
</dbReference>
<protein>
    <submittedName>
        <fullName evidence="1">Uncharacterized protein</fullName>
    </submittedName>
</protein>
<sequence length="122" mass="14509">MEQLPPAAARYFEAAIYLPMLLIVLEKDYMLLEKGEFKLKGPYLHLVQKTSELIAMDLKKAKAYLKKHDLSVVRIGRDDLFTEYQFHYVRATVVRRYSNIRLRNQSEKLLKHYLYQTIKTVE</sequence>
<evidence type="ECO:0000313" key="1">
    <source>
        <dbReference type="EMBL" id="KGR83816.1"/>
    </source>
</evidence>
<proteinExistence type="predicted"/>